<feature type="transmembrane region" description="Helical" evidence="9">
    <location>
        <begin position="504"/>
        <end position="524"/>
    </location>
</feature>
<feature type="transmembrane region" description="Helical" evidence="9">
    <location>
        <begin position="531"/>
        <end position="550"/>
    </location>
</feature>
<keyword evidence="4 8" id="KW-0997">Cell inner membrane</keyword>
<evidence type="ECO:0000256" key="9">
    <source>
        <dbReference type="SAM" id="Phobius"/>
    </source>
</evidence>
<evidence type="ECO:0000313" key="13">
    <source>
        <dbReference type="Proteomes" id="UP001245184"/>
    </source>
</evidence>
<comment type="function">
    <text evidence="8">Part of the tripartite ATP-independent periplasmic (TRAP) transport system.</text>
</comment>
<feature type="transmembrane region" description="Helical" evidence="9">
    <location>
        <begin position="143"/>
        <end position="164"/>
    </location>
</feature>
<sequence>MQPVNSTAHGPLSGPTRADLPAWIRSTDRIVITVLNLMLIAQVFLIFVATLSRSVFHSSALMGVDELSPLFLVTAAFLGGAVAYSRGQFLSIRLFVDRLPRRWQDTCDGASEWIVIIVSLLIGGFSIPLLISNADESTVLLGIPYAWSTLPITFGSALFVIHAALANLKRPTFAKLASFALVWLPVLLFMLCKTWLGLHAPVLYLLLTALFLGLIVIGVPVGFVLAVIGVVCVQAIGSADMMSAVANAQRGSGGFIYLALPFFILAGFIMDRADVGLRIVDFVGSLIGHKKGGLFQVMIIGVYISSCISGSKAADMAMVGLPMNRKLQHHGYAAEERAALLASSAAMSESVPPSIALILMGSATSISTGALFVAGLIPAATLAICLMILVRVRATFAGWMPTPRASRAEVRASARRAALPLLMPVILIGGIAGGLGTPTEVSTFAVLYALALGLLNRKIGARSFWQTLTQATLLNGMIFFTVSAATIFSWALTLEGVTTAIANMVASFGAATFLPAVVVITVLLGSLLESFVTIIIIAPLLLPVAIQLGINPLHYGIVMAEAFGIGVILPPIGIALYVACAICGAQVERAIRPMLWYLLVLFAGLVIVVYVPGLTEFLPHALGFKT</sequence>
<feature type="domain" description="TRAP C4-dicarboxylate transport system permease DctM subunit" evidence="11">
    <location>
        <begin position="210"/>
        <end position="614"/>
    </location>
</feature>
<feature type="transmembrane region" description="Helical" evidence="9">
    <location>
        <begin position="30"/>
        <end position="50"/>
    </location>
</feature>
<dbReference type="RefSeq" id="WP_029970868.1">
    <property type="nucleotide sequence ID" value="NZ_ATXV01000013.1"/>
</dbReference>
<evidence type="ECO:0000259" key="10">
    <source>
        <dbReference type="Pfam" id="PF04290"/>
    </source>
</evidence>
<evidence type="ECO:0000256" key="4">
    <source>
        <dbReference type="ARBA" id="ARBA00022519"/>
    </source>
</evidence>
<proteinExistence type="predicted"/>
<feature type="transmembrane region" description="Helical" evidence="9">
    <location>
        <begin position="202"/>
        <end position="233"/>
    </location>
</feature>
<reference evidence="12 13" key="1">
    <citation type="submission" date="2023-08" db="EMBL/GenBank/DDBJ databases">
        <title>Genome sequencing of plant associated microbes to promote plant fitness in Sorghum bicolor and Oryza sativa.</title>
        <authorList>
            <person name="Coleman-Derr D."/>
        </authorList>
    </citation>
    <scope>NUCLEOTIDE SEQUENCE [LARGE SCALE GENOMIC DNA]</scope>
    <source>
        <strain evidence="12 13">SLBN-33</strain>
    </source>
</reference>
<feature type="transmembrane region" description="Helical" evidence="9">
    <location>
        <begin position="70"/>
        <end position="92"/>
    </location>
</feature>
<feature type="transmembrane region" description="Helical" evidence="9">
    <location>
        <begin position="441"/>
        <end position="459"/>
    </location>
</feature>
<feature type="transmembrane region" description="Helical" evidence="9">
    <location>
        <begin position="471"/>
        <end position="492"/>
    </location>
</feature>
<organism evidence="12 13">
    <name type="scientific">Paraburkholderia graminis</name>
    <dbReference type="NCBI Taxonomy" id="60548"/>
    <lineage>
        <taxon>Bacteria</taxon>
        <taxon>Pseudomonadati</taxon>
        <taxon>Pseudomonadota</taxon>
        <taxon>Betaproteobacteria</taxon>
        <taxon>Burkholderiales</taxon>
        <taxon>Burkholderiaceae</taxon>
        <taxon>Paraburkholderia</taxon>
    </lineage>
</organism>
<evidence type="ECO:0000256" key="7">
    <source>
        <dbReference type="ARBA" id="ARBA00023136"/>
    </source>
</evidence>
<evidence type="ECO:0000256" key="2">
    <source>
        <dbReference type="ARBA" id="ARBA00022448"/>
    </source>
</evidence>
<accession>A0ABD5CEY8</accession>
<evidence type="ECO:0000256" key="8">
    <source>
        <dbReference type="RuleBase" id="RU369079"/>
    </source>
</evidence>
<comment type="subcellular location">
    <subcellularLocation>
        <location evidence="1 8">Cell inner membrane</location>
        <topology evidence="1 8">Multi-pass membrane protein</topology>
    </subcellularLocation>
</comment>
<feature type="transmembrane region" description="Helical" evidence="9">
    <location>
        <begin position="562"/>
        <end position="583"/>
    </location>
</feature>
<protein>
    <submittedName>
        <fullName evidence="12">Tripartite ATP-independent transporter DctM subunit</fullName>
    </submittedName>
</protein>
<dbReference type="GO" id="GO:0022857">
    <property type="term" value="F:transmembrane transporter activity"/>
    <property type="evidence" value="ECO:0007669"/>
    <property type="project" value="UniProtKB-UniRule"/>
</dbReference>
<evidence type="ECO:0000256" key="3">
    <source>
        <dbReference type="ARBA" id="ARBA00022475"/>
    </source>
</evidence>
<dbReference type="PANTHER" id="PTHR33362">
    <property type="entry name" value="SIALIC ACID TRAP TRANSPORTER PERMEASE PROTEIN SIAT-RELATED"/>
    <property type="match status" value="1"/>
</dbReference>
<dbReference type="PANTHER" id="PTHR33362:SF2">
    <property type="entry name" value="TRAP TRANSPORTER LARGE PERMEASE PROTEIN"/>
    <property type="match status" value="1"/>
</dbReference>
<keyword evidence="6 9" id="KW-1133">Transmembrane helix</keyword>
<keyword evidence="5 9" id="KW-0812">Transmembrane</keyword>
<evidence type="ECO:0000313" key="12">
    <source>
        <dbReference type="EMBL" id="MDR6203638.1"/>
    </source>
</evidence>
<gene>
    <name evidence="12" type="ORF">QF025_002358</name>
</gene>
<feature type="transmembrane region" description="Helical" evidence="9">
    <location>
        <begin position="366"/>
        <end position="390"/>
    </location>
</feature>
<comment type="caution">
    <text evidence="12">The sequence shown here is derived from an EMBL/GenBank/DDBJ whole genome shotgun (WGS) entry which is preliminary data.</text>
</comment>
<dbReference type="EMBL" id="JAVIZN010000002">
    <property type="protein sequence ID" value="MDR6203638.1"/>
    <property type="molecule type" value="Genomic_DNA"/>
</dbReference>
<dbReference type="AlphaFoldDB" id="A0ABD5CEY8"/>
<feature type="transmembrane region" description="Helical" evidence="9">
    <location>
        <begin position="417"/>
        <end position="435"/>
    </location>
</feature>
<keyword evidence="3" id="KW-1003">Cell membrane</keyword>
<evidence type="ECO:0000256" key="5">
    <source>
        <dbReference type="ARBA" id="ARBA00022692"/>
    </source>
</evidence>
<keyword evidence="7 9" id="KW-0472">Membrane</keyword>
<dbReference type="Proteomes" id="UP001245184">
    <property type="component" value="Unassembled WGS sequence"/>
</dbReference>
<feature type="transmembrane region" description="Helical" evidence="9">
    <location>
        <begin position="176"/>
        <end position="196"/>
    </location>
</feature>
<dbReference type="Pfam" id="PF06808">
    <property type="entry name" value="DctM"/>
    <property type="match status" value="1"/>
</dbReference>
<feature type="transmembrane region" description="Helical" evidence="9">
    <location>
        <begin position="254"/>
        <end position="273"/>
    </location>
</feature>
<dbReference type="NCBIfam" id="TIGR00786">
    <property type="entry name" value="dctM"/>
    <property type="match status" value="1"/>
</dbReference>
<evidence type="ECO:0000256" key="1">
    <source>
        <dbReference type="ARBA" id="ARBA00004429"/>
    </source>
</evidence>
<dbReference type="GO" id="GO:0005886">
    <property type="term" value="C:plasma membrane"/>
    <property type="evidence" value="ECO:0007669"/>
    <property type="project" value="UniProtKB-SubCell"/>
</dbReference>
<keyword evidence="2 8" id="KW-0813">Transport</keyword>
<feature type="transmembrane region" description="Helical" evidence="9">
    <location>
        <begin position="113"/>
        <end position="131"/>
    </location>
</feature>
<evidence type="ECO:0000256" key="6">
    <source>
        <dbReference type="ARBA" id="ARBA00022989"/>
    </source>
</evidence>
<feature type="domain" description="Tripartite ATP-independent periplasmic transporters DctQ component" evidence="10">
    <location>
        <begin position="44"/>
        <end position="167"/>
    </location>
</feature>
<dbReference type="InterPro" id="IPR004681">
    <property type="entry name" value="TRAP_DctM"/>
</dbReference>
<evidence type="ECO:0000259" key="11">
    <source>
        <dbReference type="Pfam" id="PF06808"/>
    </source>
</evidence>
<dbReference type="InterPro" id="IPR010656">
    <property type="entry name" value="DctM"/>
</dbReference>
<feature type="transmembrane region" description="Helical" evidence="9">
    <location>
        <begin position="595"/>
        <end position="613"/>
    </location>
</feature>
<dbReference type="Pfam" id="PF04290">
    <property type="entry name" value="DctQ"/>
    <property type="match status" value="1"/>
</dbReference>
<name>A0ABD5CEY8_9BURK</name>
<dbReference type="InterPro" id="IPR055348">
    <property type="entry name" value="DctQ"/>
</dbReference>